<proteinExistence type="predicted"/>
<dbReference type="Pfam" id="PF25440">
    <property type="entry name" value="Beta-prop_RIC1_2nd"/>
    <property type="match status" value="1"/>
</dbReference>
<evidence type="ECO:0000256" key="2">
    <source>
        <dbReference type="ARBA" id="ARBA00023136"/>
    </source>
</evidence>
<comment type="caution">
    <text evidence="5">The sequence shown here is derived from an EMBL/GenBank/DDBJ whole genome shotgun (WGS) entry which is preliminary data.</text>
</comment>
<gene>
    <name evidence="5" type="ORF">BASA50_006212</name>
</gene>
<name>A0ABQ8FAL7_9FUNG</name>
<accession>A0ABQ8FAL7</accession>
<dbReference type="Gene3D" id="2.130.10.10">
    <property type="entry name" value="YVTN repeat-like/Quinoprotein amine dehydrogenase"/>
    <property type="match status" value="1"/>
</dbReference>
<organism evidence="5 6">
    <name type="scientific">Batrachochytrium salamandrivorans</name>
    <dbReference type="NCBI Taxonomy" id="1357716"/>
    <lineage>
        <taxon>Eukaryota</taxon>
        <taxon>Fungi</taxon>
        <taxon>Fungi incertae sedis</taxon>
        <taxon>Chytridiomycota</taxon>
        <taxon>Chytridiomycota incertae sedis</taxon>
        <taxon>Chytridiomycetes</taxon>
        <taxon>Rhizophydiales</taxon>
        <taxon>Rhizophydiales incertae sedis</taxon>
        <taxon>Batrachochytrium</taxon>
    </lineage>
</organism>
<keyword evidence="6" id="KW-1185">Reference proteome</keyword>
<evidence type="ECO:0000256" key="3">
    <source>
        <dbReference type="SAM" id="MobiDB-lite"/>
    </source>
</evidence>
<feature type="region of interest" description="Disordered" evidence="3">
    <location>
        <begin position="38"/>
        <end position="58"/>
    </location>
</feature>
<feature type="domain" description="RIC1 C-terminal alpha solenoid region" evidence="4">
    <location>
        <begin position="740"/>
        <end position="911"/>
    </location>
</feature>
<comment type="subcellular location">
    <subcellularLocation>
        <location evidence="1">Membrane</location>
    </subcellularLocation>
</comment>
<dbReference type="Proteomes" id="UP001648503">
    <property type="component" value="Unassembled WGS sequence"/>
</dbReference>
<dbReference type="InterPro" id="IPR040096">
    <property type="entry name" value="Ric1"/>
</dbReference>
<feature type="compositionally biased region" description="Polar residues" evidence="3">
    <location>
        <begin position="42"/>
        <end position="53"/>
    </location>
</feature>
<dbReference type="PANTHER" id="PTHR22746">
    <property type="entry name" value="RAB6A-GEF COMPLEX PARTNER PROTEIN 1"/>
    <property type="match status" value="1"/>
</dbReference>
<evidence type="ECO:0000259" key="4">
    <source>
        <dbReference type="Pfam" id="PF07064"/>
    </source>
</evidence>
<evidence type="ECO:0000313" key="5">
    <source>
        <dbReference type="EMBL" id="KAH6594950.1"/>
    </source>
</evidence>
<dbReference type="PANTHER" id="PTHR22746:SF10">
    <property type="entry name" value="GUANINE NUCLEOTIDE EXCHANGE FACTOR SUBUNIT RIC1"/>
    <property type="match status" value="1"/>
</dbReference>
<dbReference type="Pfam" id="PF07064">
    <property type="entry name" value="RIC1"/>
    <property type="match status" value="1"/>
</dbReference>
<reference evidence="5 6" key="1">
    <citation type="submission" date="2021-02" db="EMBL/GenBank/DDBJ databases">
        <title>Variation within the Batrachochytrium salamandrivorans European outbreak.</title>
        <authorList>
            <person name="Kelly M."/>
            <person name="Pasmans F."/>
            <person name="Shea T.P."/>
            <person name="Munoz J.F."/>
            <person name="Carranza S."/>
            <person name="Cuomo C.A."/>
            <person name="Martel A."/>
        </authorList>
    </citation>
    <scope>NUCLEOTIDE SEQUENCE [LARGE SCALE GENOMIC DNA]</scope>
    <source>
        <strain evidence="5 6">AMFP18/2</strain>
    </source>
</reference>
<keyword evidence="2" id="KW-0472">Membrane</keyword>
<evidence type="ECO:0000256" key="1">
    <source>
        <dbReference type="ARBA" id="ARBA00004370"/>
    </source>
</evidence>
<dbReference type="InterPro" id="IPR036322">
    <property type="entry name" value="WD40_repeat_dom_sf"/>
</dbReference>
<sequence>MYFAVGTPRILSERLAEPNDHFSRPTLNASDSADETLHRRYQTQGSDNASSSPHGGKDDPLTTILAIRKCPGTRLFASITFNVVSIWSIRPDIQLSKVVRSSDTVREDGENVDLVWKPDGSQLVVLTNEGFLHFYDIVELDTPLLEYHFRTAHHLANGPGENKSTTNRCLRFRMALEIDSGTQCGIGLDEDILICTNSPPSMLSLNWTGEVNIPGTVSLEDLDFFMDRNDPLVQVVYHPNRQLFGFVSLEGKAYIAQRFIDSNEMTSTGAREKEQHRWIGHCFYNDDGEGVPATSIDFNPKFTLIAVGTLQGTVQIFDLSEDITLVTRAATALSWTQDGYALAVAWLYGGMSVWSVYGSLLMSTISEDTFVHSADGIVNNTNELFFTGTQDLFWDESGHDLFILPSSTFEKESVSDIYVLQFAKASILTCDSWIPNVYIADNWPISYVSLNASGNFIAVAGSRGLAHYNTLSGKWKLFGNEYQEQSFAVQGGMLWFRTMLIVACQDVISYNSEIRVFSRDTKLDNSMILHTERLQHPVLAMNNTDSHLLLYCADHVVRYFFMQILPGDQRVQLHAQQAFSMQDIVSGWGDVIQAIARFPPPGDISIETMISNPFVVLRNGSLYMISKRGESWEGVKITGHTEHFWISAHEDEVKEFSSTMWALSGPRVKILTNIVIDPVKGVDNSFLDAALDICVDFYPLTVLIQKGLLVGIEKQLSLNATLDISQFSTDTKSHLFLHFIIRHLLSLGLEQRAITFCSNYQTLEYFSHALEVLLHTVLEDETESTKILDSNGVTYQKDTHIIDSRLAQTVKFIKRFPKSLEIIVNCARKSEMAIWEYFFSVAGDPIAMFQSCLDEGMLGTATSYLIVIQTLRESSISTKLAVQLLEKSFDLQDYETGSELVRFLKSIEAGEEIHDGDAADIPDQPDLFYFELLVNNHAKTILEKHQFRDLGKFAGLFQMDLGAWLLQERERTNGLIVDWFSTLMALHQQFALGLPHEFLHNINQPRRLSRTQRSQDLPSPEDTEQSAVAASLRRGRRSSGRIAAYKPANRREQEMRSLMTASLQGQFPKLALLIAALLLDVATILDVIEAHPDLHPPLQEALDCTKCRGYRQLSQHITSMLAALKFSDEEQTPIASTTQGTSYLENAQTQIAAQEEREANKGK</sequence>
<feature type="region of interest" description="Disordered" evidence="3">
    <location>
        <begin position="1009"/>
        <end position="1037"/>
    </location>
</feature>
<dbReference type="InterPro" id="IPR015943">
    <property type="entry name" value="WD40/YVTN_repeat-like_dom_sf"/>
</dbReference>
<evidence type="ECO:0000313" key="6">
    <source>
        <dbReference type="Proteomes" id="UP001648503"/>
    </source>
</evidence>
<dbReference type="EMBL" id="JAFCIX010000325">
    <property type="protein sequence ID" value="KAH6594950.1"/>
    <property type="molecule type" value="Genomic_DNA"/>
</dbReference>
<dbReference type="InterPro" id="IPR009771">
    <property type="entry name" value="RIC1_C"/>
</dbReference>
<dbReference type="SUPFAM" id="SSF50978">
    <property type="entry name" value="WD40 repeat-like"/>
    <property type="match status" value="1"/>
</dbReference>
<protein>
    <recommendedName>
        <fullName evidence="4">RIC1 C-terminal alpha solenoid region domain-containing protein</fullName>
    </recommendedName>
</protein>